<keyword evidence="4 6" id="KW-0288">FMN</keyword>
<dbReference type="PATRIC" id="fig|857265.3.peg.2059"/>
<dbReference type="GO" id="GO:0010181">
    <property type="term" value="F:FMN binding"/>
    <property type="evidence" value="ECO:0007669"/>
    <property type="project" value="InterPro"/>
</dbReference>
<keyword evidence="3 6" id="KW-0285">Flavoprotein</keyword>
<keyword evidence="6" id="KW-0812">Transmembrane</keyword>
<sequence>MKSMVANGVRGALTLLVFTTLFTALMAGTYAATKSIVDKNTADAERALIAQVLPAGSYDNNLLADKLTLSLADARTLGNDEPSSIYLAKHAGKETGAVVETTAPDGYAGRIKLLVGIAPDGRVLGVRVVQHKETPGLGDYIDAAKSNWSEQFTGKSLGNPKLDGWKVKKDGGAFDSNAGATISPRAVVKAVSKVLVYVSAHKAQVFGEAA</sequence>
<dbReference type="GO" id="GO:0022900">
    <property type="term" value="P:electron transport chain"/>
    <property type="evidence" value="ECO:0007669"/>
    <property type="project" value="UniProtKB-UniRule"/>
</dbReference>
<name>A0A0N0GP34_9NEIS</name>
<comment type="subunit">
    <text evidence="6">The complex is composed of six subunits: RnfA, RnfB, RnfC, RnfD, RnfE and RnfG.</text>
</comment>
<comment type="cofactor">
    <cofactor evidence="6">
        <name>FMN</name>
        <dbReference type="ChEBI" id="CHEBI:58210"/>
    </cofactor>
</comment>
<dbReference type="NCBIfam" id="NF002519">
    <property type="entry name" value="PRK01908.1"/>
    <property type="match status" value="1"/>
</dbReference>
<dbReference type="PANTHER" id="PTHR36118">
    <property type="entry name" value="ION-TRANSLOCATING OXIDOREDUCTASE COMPLEX SUBUNIT G"/>
    <property type="match status" value="1"/>
</dbReference>
<keyword evidence="6" id="KW-1133">Transmembrane helix</keyword>
<keyword evidence="6" id="KW-0472">Membrane</keyword>
<dbReference type="InterPro" id="IPR007329">
    <property type="entry name" value="FMN-bd"/>
</dbReference>
<dbReference type="Proteomes" id="UP000037939">
    <property type="component" value="Unassembled WGS sequence"/>
</dbReference>
<evidence type="ECO:0000256" key="5">
    <source>
        <dbReference type="ARBA" id="ARBA00022982"/>
    </source>
</evidence>
<organism evidence="8 9">
    <name type="scientific">Amantichitinum ursilacus</name>
    <dbReference type="NCBI Taxonomy" id="857265"/>
    <lineage>
        <taxon>Bacteria</taxon>
        <taxon>Pseudomonadati</taxon>
        <taxon>Pseudomonadota</taxon>
        <taxon>Betaproteobacteria</taxon>
        <taxon>Neisseriales</taxon>
        <taxon>Chitinibacteraceae</taxon>
        <taxon>Amantichitinum</taxon>
    </lineage>
</organism>
<dbReference type="STRING" id="857265.WG78_10005"/>
<dbReference type="AlphaFoldDB" id="A0A0N0GP34"/>
<keyword evidence="5 6" id="KW-0249">Electron transport</keyword>
<comment type="function">
    <text evidence="6">Part of a membrane-bound complex that couples electron transfer with translocation of ions across the membrane.</text>
</comment>
<dbReference type="GO" id="GO:0005886">
    <property type="term" value="C:plasma membrane"/>
    <property type="evidence" value="ECO:0007669"/>
    <property type="project" value="UniProtKB-SubCell"/>
</dbReference>
<gene>
    <name evidence="6 8" type="primary">rnfG</name>
    <name evidence="8" type="ORF">WG78_10005</name>
</gene>
<keyword evidence="6" id="KW-1003">Cell membrane</keyword>
<dbReference type="Pfam" id="PF04205">
    <property type="entry name" value="FMN_bind"/>
    <property type="match status" value="1"/>
</dbReference>
<dbReference type="EC" id="7.-.-.-" evidence="6"/>
<keyword evidence="1 6" id="KW-0813">Transport</keyword>
<feature type="modified residue" description="FMN phosphoryl threonine" evidence="6">
    <location>
        <position position="181"/>
    </location>
</feature>
<dbReference type="PIRSF" id="PIRSF006091">
    <property type="entry name" value="E_trnsport_RnfG"/>
    <property type="match status" value="1"/>
</dbReference>
<evidence type="ECO:0000256" key="6">
    <source>
        <dbReference type="HAMAP-Rule" id="MF_00479"/>
    </source>
</evidence>
<evidence type="ECO:0000313" key="9">
    <source>
        <dbReference type="Proteomes" id="UP000037939"/>
    </source>
</evidence>
<dbReference type="NCBIfam" id="TIGR01947">
    <property type="entry name" value="rnfG"/>
    <property type="match status" value="1"/>
</dbReference>
<evidence type="ECO:0000313" key="8">
    <source>
        <dbReference type="EMBL" id="KPC53415.1"/>
    </source>
</evidence>
<protein>
    <recommendedName>
        <fullName evidence="6">Ion-translocating oxidoreductase complex subunit G</fullName>
        <ecNumber evidence="6">7.-.-.-</ecNumber>
    </recommendedName>
    <alternativeName>
        <fullName evidence="6">Rnf electron transport complex subunit G</fullName>
    </alternativeName>
</protein>
<keyword evidence="9" id="KW-1185">Reference proteome</keyword>
<proteinExistence type="inferred from homology"/>
<dbReference type="OrthoDB" id="9784165at2"/>
<feature type="domain" description="FMN-binding" evidence="7">
    <location>
        <begin position="106"/>
        <end position="198"/>
    </location>
</feature>
<accession>A0A0N0GP34</accession>
<evidence type="ECO:0000256" key="4">
    <source>
        <dbReference type="ARBA" id="ARBA00022643"/>
    </source>
</evidence>
<comment type="similarity">
    <text evidence="6">Belongs to the RnfG family.</text>
</comment>
<evidence type="ECO:0000256" key="3">
    <source>
        <dbReference type="ARBA" id="ARBA00022630"/>
    </source>
</evidence>
<dbReference type="EMBL" id="LAQT01000007">
    <property type="protein sequence ID" value="KPC53415.1"/>
    <property type="molecule type" value="Genomic_DNA"/>
</dbReference>
<dbReference type="HAMAP" id="MF_00479">
    <property type="entry name" value="RsxG_RnfG"/>
    <property type="match status" value="1"/>
</dbReference>
<keyword evidence="6" id="KW-0997">Cell inner membrane</keyword>
<keyword evidence="2 6" id="KW-0597">Phosphoprotein</keyword>
<dbReference type="RefSeq" id="WP_053937648.1">
    <property type="nucleotide sequence ID" value="NZ_LAQT01000007.1"/>
</dbReference>
<evidence type="ECO:0000259" key="7">
    <source>
        <dbReference type="SMART" id="SM00900"/>
    </source>
</evidence>
<dbReference type="GO" id="GO:0009055">
    <property type="term" value="F:electron transfer activity"/>
    <property type="evidence" value="ECO:0007669"/>
    <property type="project" value="InterPro"/>
</dbReference>
<evidence type="ECO:0000256" key="1">
    <source>
        <dbReference type="ARBA" id="ARBA00022448"/>
    </source>
</evidence>
<reference evidence="8 9" key="1">
    <citation type="submission" date="2015-07" db="EMBL/GenBank/DDBJ databases">
        <title>Draft genome sequence of the Amantichitinum ursilacus IGB-41, a new chitin-degrading bacterium.</title>
        <authorList>
            <person name="Kirstahler P."/>
            <person name="Guenther M."/>
            <person name="Grumaz C."/>
            <person name="Rupp S."/>
            <person name="Zibek S."/>
            <person name="Sohn K."/>
        </authorList>
    </citation>
    <scope>NUCLEOTIDE SEQUENCE [LARGE SCALE GENOMIC DNA]</scope>
    <source>
        <strain evidence="8 9">IGB-41</strain>
    </source>
</reference>
<comment type="subcellular location">
    <subcellularLocation>
        <location evidence="6">Cell inner membrane</location>
        <topology evidence="6">Single-pass membrane protein</topology>
    </subcellularLocation>
</comment>
<dbReference type="PANTHER" id="PTHR36118:SF1">
    <property type="entry name" value="ION-TRANSLOCATING OXIDOREDUCTASE COMPLEX SUBUNIT G"/>
    <property type="match status" value="1"/>
</dbReference>
<evidence type="ECO:0000256" key="2">
    <source>
        <dbReference type="ARBA" id="ARBA00022553"/>
    </source>
</evidence>
<keyword evidence="6" id="KW-1278">Translocase</keyword>
<dbReference type="InterPro" id="IPR010209">
    <property type="entry name" value="Ion_transpt_RnfG/RsxG"/>
</dbReference>
<comment type="caution">
    <text evidence="8">The sequence shown here is derived from an EMBL/GenBank/DDBJ whole genome shotgun (WGS) entry which is preliminary data.</text>
</comment>
<dbReference type="SMART" id="SM00900">
    <property type="entry name" value="FMN_bind"/>
    <property type="match status" value="1"/>
</dbReference>